<dbReference type="InterPro" id="IPR002491">
    <property type="entry name" value="ABC_transptr_periplasmic_BD"/>
</dbReference>
<keyword evidence="8" id="KW-0732">Signal</keyword>
<evidence type="ECO:0000313" key="18">
    <source>
        <dbReference type="Proteomes" id="UP001597156"/>
    </source>
</evidence>
<dbReference type="InterPro" id="IPR050902">
    <property type="entry name" value="ABC_Transporter_SBP"/>
</dbReference>
<dbReference type="NCBIfam" id="TIGR03659">
    <property type="entry name" value="IsdE"/>
    <property type="match status" value="1"/>
</dbReference>
<evidence type="ECO:0000256" key="7">
    <source>
        <dbReference type="ARBA" id="ARBA00022723"/>
    </source>
</evidence>
<evidence type="ECO:0000256" key="8">
    <source>
        <dbReference type="ARBA" id="ARBA00022729"/>
    </source>
</evidence>
<evidence type="ECO:0000256" key="1">
    <source>
        <dbReference type="ARBA" id="ARBA00001970"/>
    </source>
</evidence>
<dbReference type="PANTHER" id="PTHR30535:SF36">
    <property type="entry name" value="HIGH-AFFINITY HEME UPTAKE SYSTEM PROTEIN ISDE"/>
    <property type="match status" value="1"/>
</dbReference>
<evidence type="ECO:0000256" key="14">
    <source>
        <dbReference type="ARBA" id="ARBA00031463"/>
    </source>
</evidence>
<comment type="cofactor">
    <cofactor evidence="1">
        <name>heme b</name>
        <dbReference type="ChEBI" id="CHEBI:60344"/>
    </cofactor>
</comment>
<evidence type="ECO:0000259" key="16">
    <source>
        <dbReference type="PROSITE" id="PS50983"/>
    </source>
</evidence>
<gene>
    <name evidence="17" type="primary">isdE</name>
    <name evidence="17" type="ORF">ACFQ22_00060</name>
</gene>
<keyword evidence="11" id="KW-0564">Palmitate</keyword>
<sequence>MKGSRKIGLVFLAVIAVIGIGLGLVFGFRSTKPRQTKPRIIATTYAVVQIADKLDLPLVGVPTTANKIPTRYKNVAKVGNPMNPNVEKIADLKPTVIYSVTTLKDQFGKAFSKRHIKPYFLNLTSVKDLETTVAQMGKRYQRTTQAKTAISQINQAKRQAKKIALTHHRRPRVLVLMGLPGAAYMIGTNRSYVGNLVATAGGRNVFSSSNQEYIQPNDEAIKKANPDVILRLEHALPKMVTAQFKQAFKTDPMWSTLSAVKHHRVYDLQEPDFDATANMKAATAIKKVSKWLYPQNGGGSMR</sequence>
<dbReference type="PANTHER" id="PTHR30535">
    <property type="entry name" value="VITAMIN B12-BINDING PROTEIN"/>
    <property type="match status" value="1"/>
</dbReference>
<evidence type="ECO:0000256" key="6">
    <source>
        <dbReference type="ARBA" id="ARBA00022617"/>
    </source>
</evidence>
<evidence type="ECO:0000256" key="2">
    <source>
        <dbReference type="ARBA" id="ARBA00008814"/>
    </source>
</evidence>
<keyword evidence="5" id="KW-1003">Cell membrane</keyword>
<keyword evidence="4" id="KW-0813">Transport</keyword>
<evidence type="ECO:0000256" key="3">
    <source>
        <dbReference type="ARBA" id="ARBA00015862"/>
    </source>
</evidence>
<keyword evidence="15" id="KW-1133">Transmembrane helix</keyword>
<comment type="similarity">
    <text evidence="2">Belongs to the bacterial solute-binding protein 8 family.</text>
</comment>
<proteinExistence type="inferred from homology"/>
<evidence type="ECO:0000256" key="13">
    <source>
        <dbReference type="ARBA" id="ARBA00031148"/>
    </source>
</evidence>
<evidence type="ECO:0000256" key="10">
    <source>
        <dbReference type="ARBA" id="ARBA00023136"/>
    </source>
</evidence>
<keyword evidence="7" id="KW-0479">Metal-binding</keyword>
<name>A0ABW3PDQ2_9LACO</name>
<feature type="domain" description="Fe/B12 periplasmic-binding" evidence="16">
    <location>
        <begin position="39"/>
        <end position="296"/>
    </location>
</feature>
<comment type="caution">
    <text evidence="17">The sequence shown here is derived from an EMBL/GenBank/DDBJ whole genome shotgun (WGS) entry which is preliminary data.</text>
</comment>
<reference evidence="18" key="1">
    <citation type="journal article" date="2019" name="Int. J. Syst. Evol. Microbiol.">
        <title>The Global Catalogue of Microorganisms (GCM) 10K type strain sequencing project: providing services to taxonomists for standard genome sequencing and annotation.</title>
        <authorList>
            <consortium name="The Broad Institute Genomics Platform"/>
            <consortium name="The Broad Institute Genome Sequencing Center for Infectious Disease"/>
            <person name="Wu L."/>
            <person name="Ma J."/>
        </authorList>
    </citation>
    <scope>NUCLEOTIDE SEQUENCE [LARGE SCALE GENOMIC DNA]</scope>
    <source>
        <strain evidence="18">CCUG 71848</strain>
    </source>
</reference>
<evidence type="ECO:0000256" key="9">
    <source>
        <dbReference type="ARBA" id="ARBA00023004"/>
    </source>
</evidence>
<evidence type="ECO:0000313" key="17">
    <source>
        <dbReference type="EMBL" id="MFD1123757.1"/>
    </source>
</evidence>
<feature type="transmembrane region" description="Helical" evidence="15">
    <location>
        <begin position="7"/>
        <end position="28"/>
    </location>
</feature>
<keyword evidence="18" id="KW-1185">Reference proteome</keyword>
<keyword evidence="10 15" id="KW-0472">Membrane</keyword>
<keyword evidence="15" id="KW-0812">Transmembrane</keyword>
<keyword evidence="6" id="KW-0349">Heme</keyword>
<protein>
    <recommendedName>
        <fullName evidence="3">High-affinity heme uptake system protein IsdE</fullName>
    </recommendedName>
    <alternativeName>
        <fullName evidence="14">Iron-regulated surface determinant protein E</fullName>
    </alternativeName>
    <alternativeName>
        <fullName evidence="13">Staphylococcal iron-regulated protein F</fullName>
    </alternativeName>
</protein>
<evidence type="ECO:0000256" key="15">
    <source>
        <dbReference type="SAM" id="Phobius"/>
    </source>
</evidence>
<dbReference type="RefSeq" id="WP_121979414.1">
    <property type="nucleotide sequence ID" value="NZ_JBHTLH010000001.1"/>
</dbReference>
<evidence type="ECO:0000256" key="11">
    <source>
        <dbReference type="ARBA" id="ARBA00023139"/>
    </source>
</evidence>
<dbReference type="SUPFAM" id="SSF53807">
    <property type="entry name" value="Helical backbone' metal receptor"/>
    <property type="match status" value="1"/>
</dbReference>
<keyword evidence="9" id="KW-0408">Iron</keyword>
<dbReference type="Pfam" id="PF01497">
    <property type="entry name" value="Peripla_BP_2"/>
    <property type="match status" value="1"/>
</dbReference>
<evidence type="ECO:0000256" key="4">
    <source>
        <dbReference type="ARBA" id="ARBA00022448"/>
    </source>
</evidence>
<keyword evidence="12" id="KW-0449">Lipoprotein</keyword>
<dbReference type="Proteomes" id="UP001597156">
    <property type="component" value="Unassembled WGS sequence"/>
</dbReference>
<dbReference type="PROSITE" id="PS50983">
    <property type="entry name" value="FE_B12_PBP"/>
    <property type="match status" value="1"/>
</dbReference>
<evidence type="ECO:0000256" key="12">
    <source>
        <dbReference type="ARBA" id="ARBA00023288"/>
    </source>
</evidence>
<accession>A0ABW3PDQ2</accession>
<evidence type="ECO:0000256" key="5">
    <source>
        <dbReference type="ARBA" id="ARBA00022475"/>
    </source>
</evidence>
<organism evidence="17 18">
    <name type="scientific">Lentilactobacillus raoultii</name>
    <dbReference type="NCBI Taxonomy" id="1987503"/>
    <lineage>
        <taxon>Bacteria</taxon>
        <taxon>Bacillati</taxon>
        <taxon>Bacillota</taxon>
        <taxon>Bacilli</taxon>
        <taxon>Lactobacillales</taxon>
        <taxon>Lactobacillaceae</taxon>
        <taxon>Lentilactobacillus</taxon>
    </lineage>
</organism>
<dbReference type="InterPro" id="IPR019957">
    <property type="entry name" value="ABC_transptr_haem-bd_IsdE"/>
</dbReference>
<dbReference type="Gene3D" id="3.40.50.1980">
    <property type="entry name" value="Nitrogenase molybdenum iron protein domain"/>
    <property type="match status" value="2"/>
</dbReference>
<dbReference type="EMBL" id="JBHTLH010000001">
    <property type="protein sequence ID" value="MFD1123757.1"/>
    <property type="molecule type" value="Genomic_DNA"/>
</dbReference>